<evidence type="ECO:0000259" key="6">
    <source>
        <dbReference type="Pfam" id="PF00345"/>
    </source>
</evidence>
<evidence type="ECO:0000256" key="5">
    <source>
        <dbReference type="ARBA" id="ARBA00023186"/>
    </source>
</evidence>
<dbReference type="PANTHER" id="PTHR30251:SF3">
    <property type="entry name" value="FIMBRIAL CHAPARONE PROTEIN"/>
    <property type="match status" value="1"/>
</dbReference>
<reference evidence="8 9" key="1">
    <citation type="submission" date="2021-03" db="EMBL/GenBank/DDBJ databases">
        <title>Clinical course, treatment and visual outcome of an outbreak of Burkholderia contaminans endophthalmitis following cataract surgery.</title>
        <authorList>
            <person name="Lind C."/>
            <person name="Olsen K."/>
            <person name="Angelsen N.K."/>
            <person name="Krefting E.A."/>
            <person name="Fossen K."/>
            <person name="Gravningen K."/>
            <person name="Depoorter E."/>
            <person name="Vandamme P."/>
            <person name="Bertelsen G."/>
        </authorList>
    </citation>
    <scope>NUCLEOTIDE SEQUENCE [LARGE SCALE GENOMIC DNA]</scope>
    <source>
        <strain evidence="8 9">51242556</strain>
    </source>
</reference>
<feature type="domain" description="Pili assembly chaperone N-terminal" evidence="6">
    <location>
        <begin position="51"/>
        <end position="164"/>
    </location>
</feature>
<keyword evidence="5" id="KW-0143">Chaperone</keyword>
<evidence type="ECO:0000313" key="8">
    <source>
        <dbReference type="EMBL" id="MBO1835334.1"/>
    </source>
</evidence>
<evidence type="ECO:0000313" key="9">
    <source>
        <dbReference type="Proteomes" id="UP000664048"/>
    </source>
</evidence>
<keyword evidence="4" id="KW-0574">Periplasm</keyword>
<dbReference type="InterPro" id="IPR016147">
    <property type="entry name" value="Pili_assmbl_chaperone_N"/>
</dbReference>
<comment type="subcellular location">
    <subcellularLocation>
        <location evidence="1">Periplasm</location>
    </subcellularLocation>
</comment>
<dbReference type="NCBIfam" id="NF007392">
    <property type="entry name" value="PRK09918.1"/>
    <property type="match status" value="1"/>
</dbReference>
<dbReference type="PRINTS" id="PR00969">
    <property type="entry name" value="CHAPERONPILI"/>
</dbReference>
<dbReference type="InterPro" id="IPR036316">
    <property type="entry name" value="Pili_assmbl_chap_C_dom_sf"/>
</dbReference>
<dbReference type="Pfam" id="PF00345">
    <property type="entry name" value="PapD_N"/>
    <property type="match status" value="1"/>
</dbReference>
<accession>A0ABS3PT35</accession>
<sequence length="263" mass="28479">MLSILVRVPSESVSRGQYFASRRHALMKTILTTGLPLCLSVPALVAHASGVLPESSVVILNEADGETTMNVKNTESMPLLLHTTIQNTPDDQELLVVAVPPVSRVEGQDTQLVRFMLQSPAPLQVQRLKRVTFEGIPPKGPDGKARISMTIRQNLPLIVHPAKLEKHASPWTLLKWSVAADGKLRARNDSPYVVRLGQGVQLMPEKTAVDLGKTYVLPGSTVEVPLPSGAGARATSVRLSPATIYGYEVDTYDAPLVDTARQP</sequence>
<keyword evidence="3" id="KW-0732">Signal</keyword>
<evidence type="ECO:0000256" key="3">
    <source>
        <dbReference type="ARBA" id="ARBA00022729"/>
    </source>
</evidence>
<protein>
    <submittedName>
        <fullName evidence="8">Fimbria/pilus periplasmic chaperone</fullName>
    </submittedName>
</protein>
<dbReference type="SUPFAM" id="SSF49354">
    <property type="entry name" value="PapD-like"/>
    <property type="match status" value="1"/>
</dbReference>
<dbReference type="Gene3D" id="2.60.40.10">
    <property type="entry name" value="Immunoglobulins"/>
    <property type="match status" value="2"/>
</dbReference>
<keyword evidence="9" id="KW-1185">Reference proteome</keyword>
<evidence type="ECO:0000256" key="1">
    <source>
        <dbReference type="ARBA" id="ARBA00004418"/>
    </source>
</evidence>
<dbReference type="InterPro" id="IPR008962">
    <property type="entry name" value="PapD-like_sf"/>
</dbReference>
<proteinExistence type="inferred from homology"/>
<dbReference type="InterPro" id="IPR013783">
    <property type="entry name" value="Ig-like_fold"/>
</dbReference>
<comment type="similarity">
    <text evidence="2">Belongs to the periplasmic pilus chaperone family.</text>
</comment>
<evidence type="ECO:0000259" key="7">
    <source>
        <dbReference type="Pfam" id="PF02753"/>
    </source>
</evidence>
<dbReference type="InterPro" id="IPR050643">
    <property type="entry name" value="Periplasmic_pilus_chap"/>
</dbReference>
<dbReference type="Pfam" id="PF02753">
    <property type="entry name" value="PapD_C"/>
    <property type="match status" value="1"/>
</dbReference>
<dbReference type="EMBL" id="JAGEMX010000029">
    <property type="protein sequence ID" value="MBO1835334.1"/>
    <property type="molecule type" value="Genomic_DNA"/>
</dbReference>
<evidence type="ECO:0000256" key="4">
    <source>
        <dbReference type="ARBA" id="ARBA00022764"/>
    </source>
</evidence>
<comment type="caution">
    <text evidence="8">The sequence shown here is derived from an EMBL/GenBank/DDBJ whole genome shotgun (WGS) entry which is preliminary data.</text>
</comment>
<dbReference type="InterPro" id="IPR001829">
    <property type="entry name" value="Pili_assmbl_chaperone_bac"/>
</dbReference>
<dbReference type="Proteomes" id="UP000664048">
    <property type="component" value="Unassembled WGS sequence"/>
</dbReference>
<evidence type="ECO:0000256" key="2">
    <source>
        <dbReference type="ARBA" id="ARBA00007399"/>
    </source>
</evidence>
<gene>
    <name evidence="8" type="ORF">J4M89_38725</name>
</gene>
<organism evidence="8 9">
    <name type="scientific">Burkholderia contaminans</name>
    <dbReference type="NCBI Taxonomy" id="488447"/>
    <lineage>
        <taxon>Bacteria</taxon>
        <taxon>Pseudomonadati</taxon>
        <taxon>Pseudomonadota</taxon>
        <taxon>Betaproteobacteria</taxon>
        <taxon>Burkholderiales</taxon>
        <taxon>Burkholderiaceae</taxon>
        <taxon>Burkholderia</taxon>
        <taxon>Burkholderia cepacia complex</taxon>
    </lineage>
</organism>
<dbReference type="PANTHER" id="PTHR30251">
    <property type="entry name" value="PILUS ASSEMBLY CHAPERONE"/>
    <property type="match status" value="1"/>
</dbReference>
<name>A0ABS3PT35_9BURK</name>
<dbReference type="SUPFAM" id="SSF49584">
    <property type="entry name" value="Periplasmic chaperone C-domain"/>
    <property type="match status" value="1"/>
</dbReference>
<feature type="domain" description="Pili assembly chaperone C-terminal" evidence="7">
    <location>
        <begin position="187"/>
        <end position="243"/>
    </location>
</feature>
<dbReference type="InterPro" id="IPR016148">
    <property type="entry name" value="Pili_assmbl_chaperone_C"/>
</dbReference>